<organism evidence="3 4">
    <name type="scientific">Pisum sativum</name>
    <name type="common">Garden pea</name>
    <name type="synonym">Lathyrus oleraceus</name>
    <dbReference type="NCBI Taxonomy" id="3888"/>
    <lineage>
        <taxon>Eukaryota</taxon>
        <taxon>Viridiplantae</taxon>
        <taxon>Streptophyta</taxon>
        <taxon>Embryophyta</taxon>
        <taxon>Tracheophyta</taxon>
        <taxon>Spermatophyta</taxon>
        <taxon>Magnoliopsida</taxon>
        <taxon>eudicotyledons</taxon>
        <taxon>Gunneridae</taxon>
        <taxon>Pentapetalae</taxon>
        <taxon>rosids</taxon>
        <taxon>fabids</taxon>
        <taxon>Fabales</taxon>
        <taxon>Fabaceae</taxon>
        <taxon>Papilionoideae</taxon>
        <taxon>50 kb inversion clade</taxon>
        <taxon>NPAAA clade</taxon>
        <taxon>Hologalegina</taxon>
        <taxon>IRL clade</taxon>
        <taxon>Fabeae</taxon>
        <taxon>Lathyrus</taxon>
    </lineage>
</organism>
<keyword evidence="4" id="KW-1185">Reference proteome</keyword>
<name>A0A9D4XPM5_PEA</name>
<dbReference type="InterPro" id="IPR002885">
    <property type="entry name" value="PPR_rpt"/>
</dbReference>
<dbReference type="GO" id="GO:0003723">
    <property type="term" value="F:RNA binding"/>
    <property type="evidence" value="ECO:0007669"/>
    <property type="project" value="InterPro"/>
</dbReference>
<keyword evidence="1" id="KW-0677">Repeat</keyword>
<evidence type="ECO:0000313" key="3">
    <source>
        <dbReference type="EMBL" id="KAI5425036.1"/>
    </source>
</evidence>
<dbReference type="FunFam" id="1.25.40.10:FF:001381">
    <property type="entry name" value="Pentatricopeptide repeat-containing protein At1g50270"/>
    <property type="match status" value="1"/>
</dbReference>
<sequence length="483" mass="54842">MQRKSKLCRKLNVYVFMNDMSGFAERVVTLLKFSCRSQIHVKQIQAQIVLHNLQSNTTIAYNFITASQSHNLLISVLPLFTLLIPKPHVFIFNSLIRAFSHSHIPNTPLSLYSRMHKNSIFPNNFTFPFLFKSLSDTRSFVQSQCVYTHVVKLGHVNDVYVNNSLLDVYASCGYVALCRQLFDEMPHRDVVSWTVLIMCYRFGGMYDDALLVFEQMQYAGVVPNRVTMVNALAACASFGAIEMGIWIHDMVRRNGWELDVILGTALVDMYVKCGRVEDGLRVFSYMKEKNVFTWNAVIKGLALAKSGEEAVLWFNRMEVYGVRADEVTLVVILSACSHSGLVDKGRLIFSMLVDGKYGFCPNVKHYACMVDLLARAGQLKEAFEIMRCMPFEPTKAMWGSLLIGSKSQGNFEFSELVARKLVEMEPDNTAYYVQLSNLYAEAGRWSDVERVRGMMKERELNKDLGCSSVEVEHRRSASEVSAP</sequence>
<dbReference type="Pfam" id="PF13041">
    <property type="entry name" value="PPR_2"/>
    <property type="match status" value="1"/>
</dbReference>
<dbReference type="Pfam" id="PF20431">
    <property type="entry name" value="E_motif"/>
    <property type="match status" value="1"/>
</dbReference>
<dbReference type="InterPro" id="IPR046960">
    <property type="entry name" value="PPR_At4g14850-like_plant"/>
</dbReference>
<dbReference type="Pfam" id="PF12854">
    <property type="entry name" value="PPR_1"/>
    <property type="match status" value="1"/>
</dbReference>
<dbReference type="Proteomes" id="UP001058974">
    <property type="component" value="Chromosome 3"/>
</dbReference>
<dbReference type="EMBL" id="JAMSHJ010000003">
    <property type="protein sequence ID" value="KAI5425036.1"/>
    <property type="molecule type" value="Genomic_DNA"/>
</dbReference>
<dbReference type="PROSITE" id="PS51375">
    <property type="entry name" value="PPR"/>
    <property type="match status" value="3"/>
</dbReference>
<dbReference type="GO" id="GO:0009451">
    <property type="term" value="P:RNA modification"/>
    <property type="evidence" value="ECO:0007669"/>
    <property type="project" value="InterPro"/>
</dbReference>
<dbReference type="NCBIfam" id="TIGR00756">
    <property type="entry name" value="PPR"/>
    <property type="match status" value="3"/>
</dbReference>
<evidence type="ECO:0008006" key="5">
    <source>
        <dbReference type="Google" id="ProtNLM"/>
    </source>
</evidence>
<feature type="repeat" description="PPR" evidence="2">
    <location>
        <begin position="290"/>
        <end position="324"/>
    </location>
</feature>
<dbReference type="Gramene" id="Psat03G0100200-T1">
    <property type="protein sequence ID" value="KAI5425036.1"/>
    <property type="gene ID" value="KIW84_031002"/>
</dbReference>
<dbReference type="OrthoDB" id="1877720at2759"/>
<dbReference type="InterPro" id="IPR046848">
    <property type="entry name" value="E_motif"/>
</dbReference>
<dbReference type="PANTHER" id="PTHR47926">
    <property type="entry name" value="PENTATRICOPEPTIDE REPEAT-CONTAINING PROTEIN"/>
    <property type="match status" value="1"/>
</dbReference>
<feature type="repeat" description="PPR" evidence="2">
    <location>
        <begin position="259"/>
        <end position="289"/>
    </location>
</feature>
<accession>A0A9D4XPM5</accession>
<dbReference type="AlphaFoldDB" id="A0A9D4XPM5"/>
<dbReference type="PANTHER" id="PTHR47926:SF490">
    <property type="entry name" value="REPEAT-LIKE SUPERFAMILY PROTEIN, PUTATIVE-RELATED"/>
    <property type="match status" value="1"/>
</dbReference>
<gene>
    <name evidence="3" type="ORF">KIW84_031002</name>
</gene>
<reference evidence="3 4" key="1">
    <citation type="journal article" date="2022" name="Nat. Genet.">
        <title>Improved pea reference genome and pan-genome highlight genomic features and evolutionary characteristics.</title>
        <authorList>
            <person name="Yang T."/>
            <person name="Liu R."/>
            <person name="Luo Y."/>
            <person name="Hu S."/>
            <person name="Wang D."/>
            <person name="Wang C."/>
            <person name="Pandey M.K."/>
            <person name="Ge S."/>
            <person name="Xu Q."/>
            <person name="Li N."/>
            <person name="Li G."/>
            <person name="Huang Y."/>
            <person name="Saxena R.K."/>
            <person name="Ji Y."/>
            <person name="Li M."/>
            <person name="Yan X."/>
            <person name="He Y."/>
            <person name="Liu Y."/>
            <person name="Wang X."/>
            <person name="Xiang C."/>
            <person name="Varshney R.K."/>
            <person name="Ding H."/>
            <person name="Gao S."/>
            <person name="Zong X."/>
        </authorList>
    </citation>
    <scope>NUCLEOTIDE SEQUENCE [LARGE SCALE GENOMIC DNA]</scope>
    <source>
        <strain evidence="3 4">cv. Zhongwan 6</strain>
    </source>
</reference>
<protein>
    <recommendedName>
        <fullName evidence="5">Pentatricopeptide repeat-containing protein</fullName>
    </recommendedName>
</protein>
<evidence type="ECO:0000256" key="2">
    <source>
        <dbReference type="PROSITE-ProRule" id="PRU00708"/>
    </source>
</evidence>
<dbReference type="FunFam" id="1.25.40.10:FF:001204">
    <property type="entry name" value="Pentatricopeptide (PPR) repeat protein-like"/>
    <property type="match status" value="1"/>
</dbReference>
<evidence type="ECO:0000256" key="1">
    <source>
        <dbReference type="ARBA" id="ARBA00022737"/>
    </source>
</evidence>
<dbReference type="Pfam" id="PF01535">
    <property type="entry name" value="PPR"/>
    <property type="match status" value="2"/>
</dbReference>
<feature type="repeat" description="PPR" evidence="2">
    <location>
        <begin position="189"/>
        <end position="223"/>
    </location>
</feature>
<comment type="caution">
    <text evidence="3">The sequence shown here is derived from an EMBL/GenBank/DDBJ whole genome shotgun (WGS) entry which is preliminary data.</text>
</comment>
<dbReference type="InterPro" id="IPR011990">
    <property type="entry name" value="TPR-like_helical_dom_sf"/>
</dbReference>
<proteinExistence type="predicted"/>
<evidence type="ECO:0000313" key="4">
    <source>
        <dbReference type="Proteomes" id="UP001058974"/>
    </source>
</evidence>
<dbReference type="Gene3D" id="1.25.40.10">
    <property type="entry name" value="Tetratricopeptide repeat domain"/>
    <property type="match status" value="3"/>
</dbReference>